<evidence type="ECO:0000313" key="4">
    <source>
        <dbReference type="Proteomes" id="UP000009170"/>
    </source>
</evidence>
<dbReference type="PROSITE" id="PS51087">
    <property type="entry name" value="APAG"/>
    <property type="match status" value="1"/>
</dbReference>
<comment type="caution">
    <text evidence="3">The sequence shown here is derived from an EMBL/GenBank/DDBJ whole genome shotgun (WGS) entry which is preliminary data.</text>
</comment>
<evidence type="ECO:0000259" key="2">
    <source>
        <dbReference type="PROSITE" id="PS51087"/>
    </source>
</evidence>
<organism evidence="3 4">
    <name type="scientific">Ostreococcus tauri</name>
    <name type="common">Marine green alga</name>
    <dbReference type="NCBI Taxonomy" id="70448"/>
    <lineage>
        <taxon>Eukaryota</taxon>
        <taxon>Viridiplantae</taxon>
        <taxon>Chlorophyta</taxon>
        <taxon>Mamiellophyceae</taxon>
        <taxon>Mamiellales</taxon>
        <taxon>Bathycoccaceae</taxon>
        <taxon>Ostreococcus</taxon>
    </lineage>
</organism>
<dbReference type="OrthoDB" id="2305498at2759"/>
<protein>
    <submittedName>
        <fullName evidence="3">ApaG domain</fullName>
    </submittedName>
</protein>
<gene>
    <name evidence="3" type="ORF">OT_ostta12g01870</name>
</gene>
<dbReference type="Gene3D" id="2.60.40.1470">
    <property type="entry name" value="ApaG domain"/>
    <property type="match status" value="1"/>
</dbReference>
<dbReference type="STRING" id="70448.A0A090MAZ8"/>
<evidence type="ECO:0000256" key="1">
    <source>
        <dbReference type="SAM" id="MobiDB-lite"/>
    </source>
</evidence>
<evidence type="ECO:0000313" key="3">
    <source>
        <dbReference type="EMBL" id="CEF99897.1"/>
    </source>
</evidence>
<dbReference type="PANTHER" id="PTHR47191">
    <property type="entry name" value="OS05G0170800 PROTEIN"/>
    <property type="match status" value="1"/>
</dbReference>
<dbReference type="Proteomes" id="UP000009170">
    <property type="component" value="Unassembled WGS sequence"/>
</dbReference>
<dbReference type="RefSeq" id="XP_022840100.1">
    <property type="nucleotide sequence ID" value="XM_022982880.1"/>
</dbReference>
<dbReference type="NCBIfam" id="NF003967">
    <property type="entry name" value="PRK05461.1"/>
    <property type="match status" value="1"/>
</dbReference>
<reference evidence="4" key="1">
    <citation type="journal article" date="2006" name="Proc. Natl. Acad. Sci. U.S.A.">
        <title>Genome analysis of the smallest free-living eukaryote Ostreococcus tauri unveils many unique features.</title>
        <authorList>
            <person name="Derelle E."/>
            <person name="Ferraz C."/>
            <person name="Rombauts S."/>
            <person name="Rouze P."/>
            <person name="Worden A.Z."/>
            <person name="Robbens S."/>
            <person name="Partensky F."/>
            <person name="Degroeve S."/>
            <person name="Echeynie S."/>
            <person name="Cooke R."/>
            <person name="Saeys Y."/>
            <person name="Wuyts J."/>
            <person name="Jabbari K."/>
            <person name="Bowler C."/>
            <person name="Panaud O."/>
            <person name="Piegu B."/>
            <person name="Ball S.G."/>
            <person name="Ral J.-P."/>
            <person name="Bouget F.-Y."/>
            <person name="Piganeau G."/>
            <person name="De Baets B."/>
            <person name="Picard A."/>
            <person name="Delseny M."/>
            <person name="Demaille J."/>
            <person name="Van de Peer Y."/>
            <person name="Moreau H."/>
        </authorList>
    </citation>
    <scope>NUCLEOTIDE SEQUENCE [LARGE SCALE GENOMIC DNA]</scope>
    <source>
        <strain evidence="4">OTTH 0595 / CCAP 157/2 / RCC745</strain>
    </source>
</reference>
<proteinExistence type="predicted"/>
<dbReference type="SUPFAM" id="SSF110069">
    <property type="entry name" value="ApaG-like"/>
    <property type="match status" value="1"/>
</dbReference>
<dbReference type="InParanoid" id="A0A090MAZ8"/>
<dbReference type="Pfam" id="PF04379">
    <property type="entry name" value="DUF525"/>
    <property type="match status" value="1"/>
</dbReference>
<dbReference type="PANTHER" id="PTHR47191:SF2">
    <property type="entry name" value="OS05G0170800 PROTEIN"/>
    <property type="match status" value="1"/>
</dbReference>
<dbReference type="InterPro" id="IPR036767">
    <property type="entry name" value="ApaG_sf"/>
</dbReference>
<dbReference type="AlphaFoldDB" id="A0A090MAZ8"/>
<dbReference type="EMBL" id="CAID01000012">
    <property type="protein sequence ID" value="CEF99897.1"/>
    <property type="molecule type" value="Genomic_DNA"/>
</dbReference>
<name>A0A090MAZ8_OSTTA</name>
<dbReference type="GeneID" id="34946300"/>
<dbReference type="InterPro" id="IPR050718">
    <property type="entry name" value="ApaG-like"/>
</dbReference>
<accession>A0A090MAZ8</accession>
<sequence>MSARSLARATFRGFLRASRVLDEQLSRTQASQASEVFTEREHEELTEILPRVFERLKGRTVADVAREEYRAASASEEHLSDRLDAALRALRTLRMRLERMRVMAPSPCSDATTRGVRVRVKASLVPAQTAPVMERYVYAYEVEIENENEEAVQVVSRRWRVVDEDGNAEEIEGSGVVGEQPTLAKGEKFSYTSATVLKRIRGSMSGTYVCVSQETKEVFEAEIAPFALTPPRFTKEDAAADSEDDEDDDIAALTRESAPL</sequence>
<dbReference type="KEGG" id="ota:OT_ostta12g01870"/>
<keyword evidence="4" id="KW-1185">Reference proteome</keyword>
<feature type="domain" description="ApaG" evidence="2">
    <location>
        <begin position="110"/>
        <end position="235"/>
    </location>
</feature>
<dbReference type="InterPro" id="IPR007474">
    <property type="entry name" value="ApaG_domain"/>
</dbReference>
<feature type="compositionally biased region" description="Acidic residues" evidence="1">
    <location>
        <begin position="239"/>
        <end position="250"/>
    </location>
</feature>
<feature type="region of interest" description="Disordered" evidence="1">
    <location>
        <begin position="230"/>
        <end position="260"/>
    </location>
</feature>
<reference evidence="3 4" key="2">
    <citation type="journal article" date="2014" name="BMC Genomics">
        <title>An improved genome of the model marine alga Ostreococcus tauri unfolds by assessing Illumina de novo assemblies.</title>
        <authorList>
            <person name="Blanc-Mathieu R."/>
            <person name="Verhelst B."/>
            <person name="Derelle E."/>
            <person name="Rombauts S."/>
            <person name="Bouget F.Y."/>
            <person name="Carre I."/>
            <person name="Chateau A."/>
            <person name="Eyre-Walker A."/>
            <person name="Grimsley N."/>
            <person name="Moreau H."/>
            <person name="Piegu B."/>
            <person name="Rivals E."/>
            <person name="Schackwitz W."/>
            <person name="Van de Peer Y."/>
            <person name="Piganeau G."/>
        </authorList>
    </citation>
    <scope>NUCLEOTIDE SEQUENCE [LARGE SCALE GENOMIC DNA]</scope>
    <source>
        <strain evidence="4">OTTH 0595 / CCAP 157/2 / RCC745</strain>
    </source>
</reference>